<dbReference type="InterPro" id="IPR011701">
    <property type="entry name" value="MFS"/>
</dbReference>
<dbReference type="PANTHER" id="PTHR42718:SF9">
    <property type="entry name" value="MAJOR FACILITATOR SUPERFAMILY MULTIDRUG TRANSPORTER MFSC"/>
    <property type="match status" value="1"/>
</dbReference>
<feature type="domain" description="Major facilitator superfamily (MFS) profile" evidence="7">
    <location>
        <begin position="6"/>
        <end position="210"/>
    </location>
</feature>
<keyword evidence="2" id="KW-0813">Transport</keyword>
<organism evidence="8 9">
    <name type="scientific">Actinokineospora soli</name>
    <dbReference type="NCBI Taxonomy" id="1048753"/>
    <lineage>
        <taxon>Bacteria</taxon>
        <taxon>Bacillati</taxon>
        <taxon>Actinomycetota</taxon>
        <taxon>Actinomycetes</taxon>
        <taxon>Pseudonocardiales</taxon>
        <taxon>Pseudonocardiaceae</taxon>
        <taxon>Actinokineospora</taxon>
    </lineage>
</organism>
<feature type="transmembrane region" description="Helical" evidence="6">
    <location>
        <begin position="72"/>
        <end position="91"/>
    </location>
</feature>
<dbReference type="PRINTS" id="PR01036">
    <property type="entry name" value="TCRTETB"/>
</dbReference>
<evidence type="ECO:0000256" key="5">
    <source>
        <dbReference type="ARBA" id="ARBA00023136"/>
    </source>
</evidence>
<keyword evidence="5 6" id="KW-0472">Membrane</keyword>
<feature type="transmembrane region" description="Helical" evidence="6">
    <location>
        <begin position="130"/>
        <end position="152"/>
    </location>
</feature>
<dbReference type="InterPro" id="IPR020846">
    <property type="entry name" value="MFS_dom"/>
</dbReference>
<evidence type="ECO:0000256" key="3">
    <source>
        <dbReference type="ARBA" id="ARBA00022692"/>
    </source>
</evidence>
<proteinExistence type="predicted"/>
<evidence type="ECO:0000313" key="8">
    <source>
        <dbReference type="EMBL" id="MFC7616393.1"/>
    </source>
</evidence>
<dbReference type="Proteomes" id="UP001596512">
    <property type="component" value="Unassembled WGS sequence"/>
</dbReference>
<keyword evidence="3 6" id="KW-0812">Transmembrane</keyword>
<dbReference type="CDD" id="cd17321">
    <property type="entry name" value="MFS_MMR_MDR_like"/>
    <property type="match status" value="1"/>
</dbReference>
<protein>
    <submittedName>
        <fullName evidence="8">MFS transporter</fullName>
    </submittedName>
</protein>
<feature type="transmembrane region" description="Helical" evidence="6">
    <location>
        <begin position="158"/>
        <end position="179"/>
    </location>
</feature>
<accession>A0ABW2TUB8</accession>
<dbReference type="SUPFAM" id="SSF103473">
    <property type="entry name" value="MFS general substrate transporter"/>
    <property type="match status" value="1"/>
</dbReference>
<dbReference type="PROSITE" id="PS50850">
    <property type="entry name" value="MFS"/>
    <property type="match status" value="1"/>
</dbReference>
<dbReference type="PANTHER" id="PTHR42718">
    <property type="entry name" value="MAJOR FACILITATOR SUPERFAMILY MULTIDRUG TRANSPORTER MFSC"/>
    <property type="match status" value="1"/>
</dbReference>
<comment type="caution">
    <text evidence="8">The sequence shown here is derived from an EMBL/GenBank/DDBJ whole genome shotgun (WGS) entry which is preliminary data.</text>
</comment>
<keyword evidence="4 6" id="KW-1133">Transmembrane helix</keyword>
<reference evidence="9" key="1">
    <citation type="journal article" date="2019" name="Int. J. Syst. Evol. Microbiol.">
        <title>The Global Catalogue of Microorganisms (GCM) 10K type strain sequencing project: providing services to taxonomists for standard genome sequencing and annotation.</title>
        <authorList>
            <consortium name="The Broad Institute Genomics Platform"/>
            <consortium name="The Broad Institute Genome Sequencing Center for Infectious Disease"/>
            <person name="Wu L."/>
            <person name="Ma J."/>
        </authorList>
    </citation>
    <scope>NUCLEOTIDE SEQUENCE [LARGE SCALE GENOMIC DNA]</scope>
    <source>
        <strain evidence="9">JCM 17695</strain>
    </source>
</reference>
<feature type="transmembrane region" description="Helical" evidence="6">
    <location>
        <begin position="97"/>
        <end position="118"/>
    </location>
</feature>
<evidence type="ECO:0000313" key="9">
    <source>
        <dbReference type="Proteomes" id="UP001596512"/>
    </source>
</evidence>
<dbReference type="InterPro" id="IPR036259">
    <property type="entry name" value="MFS_trans_sf"/>
</dbReference>
<evidence type="ECO:0000256" key="6">
    <source>
        <dbReference type="SAM" id="Phobius"/>
    </source>
</evidence>
<evidence type="ECO:0000259" key="7">
    <source>
        <dbReference type="PROSITE" id="PS50850"/>
    </source>
</evidence>
<dbReference type="Pfam" id="PF07690">
    <property type="entry name" value="MFS_1"/>
    <property type="match status" value="1"/>
</dbReference>
<dbReference type="Gene3D" id="1.20.1720.10">
    <property type="entry name" value="Multidrug resistance protein D"/>
    <property type="match status" value="1"/>
</dbReference>
<comment type="subcellular location">
    <subcellularLocation>
        <location evidence="1">Cell membrane</location>
        <topology evidence="1">Multi-pass membrane protein</topology>
    </subcellularLocation>
</comment>
<evidence type="ECO:0000256" key="1">
    <source>
        <dbReference type="ARBA" id="ARBA00004651"/>
    </source>
</evidence>
<dbReference type="EMBL" id="JBHTEY010000004">
    <property type="protein sequence ID" value="MFC7616393.1"/>
    <property type="molecule type" value="Genomic_DNA"/>
</dbReference>
<evidence type="ECO:0000256" key="4">
    <source>
        <dbReference type="ARBA" id="ARBA00022989"/>
    </source>
</evidence>
<evidence type="ECO:0000256" key="2">
    <source>
        <dbReference type="ARBA" id="ARBA00022448"/>
    </source>
</evidence>
<name>A0ABW2TUB8_9PSEU</name>
<feature type="transmembrane region" description="Helical" evidence="6">
    <location>
        <begin position="40"/>
        <end position="60"/>
    </location>
</feature>
<gene>
    <name evidence="8" type="ORF">ACFQV2_25905</name>
</gene>
<keyword evidence="9" id="KW-1185">Reference proteome</keyword>
<sequence>MRPNPALIALSLTMLVPSLSISVATVGLPSIADELEVGVAAVQWVVIAYLLATTTLIVGAGRLGDLFGRRRVLRGGIAVFTAATLLCGLAPDLPLLIAARALAGVGAAAMMALTIAFVGDAVPRDRTGRAMGLLGTMSAIGTALGPAIGGALLEVSGWRALFLAVVPLAVAAGALSRVLPEPAAGRRAAPRGLSTPRTPAWWRTRWCPRS</sequence>